<comment type="caution">
    <text evidence="1">The sequence shown here is derived from an EMBL/GenBank/DDBJ whole genome shotgun (WGS) entry which is preliminary data.</text>
</comment>
<reference evidence="1 2" key="1">
    <citation type="submission" date="2019-03" db="EMBL/GenBank/DDBJ databases">
        <title>Genomic Encyclopedia of Type Strains, Phase IV (KMG-IV): sequencing the most valuable type-strain genomes for metagenomic binning, comparative biology and taxonomic classification.</title>
        <authorList>
            <person name="Goeker M."/>
        </authorList>
    </citation>
    <scope>NUCLEOTIDE SEQUENCE [LARGE SCALE GENOMIC DNA]</scope>
    <source>
        <strain evidence="1 2">DSM 10053</strain>
    </source>
</reference>
<dbReference type="RefSeq" id="WP_132301735.1">
    <property type="nucleotide sequence ID" value="NZ_CP170642.1"/>
</dbReference>
<evidence type="ECO:0000313" key="2">
    <source>
        <dbReference type="Proteomes" id="UP000295496"/>
    </source>
</evidence>
<name>A0A4R1KZI7_9PAST</name>
<gene>
    <name evidence="1" type="ORF">EV692_1323</name>
</gene>
<dbReference type="EMBL" id="SMGJ01000003">
    <property type="protein sequence ID" value="TCK70097.1"/>
    <property type="molecule type" value="Genomic_DNA"/>
</dbReference>
<sequence length="60" mass="6677">MSDYCKVIEKCKTPCGCLSDNESGLSQQISVPRPTERVIEREIVELATRCEECGSVKETP</sequence>
<dbReference type="AlphaFoldDB" id="A0A4R1KZI7"/>
<protein>
    <submittedName>
        <fullName evidence="1">Uncharacterized protein</fullName>
    </submittedName>
</protein>
<accession>A0A4R1KZI7</accession>
<keyword evidence="2" id="KW-1185">Reference proteome</keyword>
<organism evidence="1 2">
    <name type="scientific">Lonepinella koalarum</name>
    <dbReference type="NCBI Taxonomy" id="53417"/>
    <lineage>
        <taxon>Bacteria</taxon>
        <taxon>Pseudomonadati</taxon>
        <taxon>Pseudomonadota</taxon>
        <taxon>Gammaproteobacteria</taxon>
        <taxon>Pasteurellales</taxon>
        <taxon>Pasteurellaceae</taxon>
        <taxon>Lonepinella</taxon>
    </lineage>
</organism>
<dbReference type="Proteomes" id="UP000295496">
    <property type="component" value="Unassembled WGS sequence"/>
</dbReference>
<evidence type="ECO:0000313" key="1">
    <source>
        <dbReference type="EMBL" id="TCK70097.1"/>
    </source>
</evidence>
<proteinExistence type="predicted"/>